<reference evidence="6" key="1">
    <citation type="submission" date="2022-07" db="EMBL/GenBank/DDBJ databases">
        <authorList>
            <person name="Macas J."/>
            <person name="Novak P."/>
            <person name="Neumann P."/>
        </authorList>
    </citation>
    <scope>NUCLEOTIDE SEQUENCE</scope>
</reference>
<dbReference type="GO" id="GO:0008270">
    <property type="term" value="F:zinc ion binding"/>
    <property type="evidence" value="ECO:0007669"/>
    <property type="project" value="UniProtKB-KW"/>
</dbReference>
<dbReference type="Proteomes" id="UP001152523">
    <property type="component" value="Unassembled WGS sequence"/>
</dbReference>
<dbReference type="AlphaFoldDB" id="A0AAV0F1M7"/>
<evidence type="ECO:0000313" key="6">
    <source>
        <dbReference type="EMBL" id="CAH9129430.1"/>
    </source>
</evidence>
<dbReference type="PROSITE" id="PS51999">
    <property type="entry name" value="ZF_GRF"/>
    <property type="match status" value="1"/>
</dbReference>
<evidence type="ECO:0000256" key="3">
    <source>
        <dbReference type="ARBA" id="ARBA00022833"/>
    </source>
</evidence>
<protein>
    <recommendedName>
        <fullName evidence="5">GRF-type domain-containing protein</fullName>
    </recommendedName>
</protein>
<evidence type="ECO:0000256" key="1">
    <source>
        <dbReference type="ARBA" id="ARBA00022723"/>
    </source>
</evidence>
<organism evidence="6 7">
    <name type="scientific">Cuscuta epithymum</name>
    <dbReference type="NCBI Taxonomy" id="186058"/>
    <lineage>
        <taxon>Eukaryota</taxon>
        <taxon>Viridiplantae</taxon>
        <taxon>Streptophyta</taxon>
        <taxon>Embryophyta</taxon>
        <taxon>Tracheophyta</taxon>
        <taxon>Spermatophyta</taxon>
        <taxon>Magnoliopsida</taxon>
        <taxon>eudicotyledons</taxon>
        <taxon>Gunneridae</taxon>
        <taxon>Pentapetalae</taxon>
        <taxon>asterids</taxon>
        <taxon>lamiids</taxon>
        <taxon>Solanales</taxon>
        <taxon>Convolvulaceae</taxon>
        <taxon>Cuscuteae</taxon>
        <taxon>Cuscuta</taxon>
        <taxon>Cuscuta subgen. Cuscuta</taxon>
    </lineage>
</organism>
<evidence type="ECO:0000256" key="2">
    <source>
        <dbReference type="ARBA" id="ARBA00022771"/>
    </source>
</evidence>
<comment type="caution">
    <text evidence="6">The sequence shown here is derived from an EMBL/GenBank/DDBJ whole genome shotgun (WGS) entry which is preliminary data.</text>
</comment>
<sequence>MVGARFCKCRSRTAIPVKARVWTSWIDKNPGRRFYGCPFYEKDGCGFFEWYDEPLTDRAKHVINDLKMENRRLHSTIMRLEEAIRAGEAITAGGEFDETPIPEY</sequence>
<feature type="domain" description="GRF-type" evidence="5">
    <location>
        <begin position="7"/>
        <end position="54"/>
    </location>
</feature>
<dbReference type="Pfam" id="PF06839">
    <property type="entry name" value="Zn_ribbon_GRF"/>
    <property type="match status" value="1"/>
</dbReference>
<dbReference type="PANTHER" id="PTHR33248">
    <property type="entry name" value="ZINC ION-BINDING PROTEIN"/>
    <property type="match status" value="1"/>
</dbReference>
<gene>
    <name evidence="6" type="ORF">CEPIT_LOCUS29850</name>
</gene>
<keyword evidence="2 4" id="KW-0863">Zinc-finger</keyword>
<dbReference type="EMBL" id="CAMAPF010000955">
    <property type="protein sequence ID" value="CAH9129430.1"/>
    <property type="molecule type" value="Genomic_DNA"/>
</dbReference>
<keyword evidence="1" id="KW-0479">Metal-binding</keyword>
<keyword evidence="3" id="KW-0862">Zinc</keyword>
<name>A0AAV0F1M7_9ASTE</name>
<evidence type="ECO:0000256" key="4">
    <source>
        <dbReference type="PROSITE-ProRule" id="PRU01343"/>
    </source>
</evidence>
<keyword evidence="7" id="KW-1185">Reference proteome</keyword>
<evidence type="ECO:0000259" key="5">
    <source>
        <dbReference type="PROSITE" id="PS51999"/>
    </source>
</evidence>
<dbReference type="InterPro" id="IPR010666">
    <property type="entry name" value="Znf_GRF"/>
</dbReference>
<evidence type="ECO:0000313" key="7">
    <source>
        <dbReference type="Proteomes" id="UP001152523"/>
    </source>
</evidence>
<accession>A0AAV0F1M7</accession>
<proteinExistence type="predicted"/>